<dbReference type="EMBL" id="JABRWO010000008">
    <property type="protein sequence ID" value="MBA2115880.1"/>
    <property type="molecule type" value="Genomic_DNA"/>
</dbReference>
<evidence type="ECO:0000313" key="2">
    <source>
        <dbReference type="Proteomes" id="UP000551616"/>
    </source>
</evidence>
<dbReference type="Proteomes" id="UP000551616">
    <property type="component" value="Unassembled WGS sequence"/>
</dbReference>
<sequence>MRKSLASLNLVPFEPLWITPIQGPVGLTSDESLKTR</sequence>
<proteinExistence type="predicted"/>
<accession>A0A7V9A7X4</accession>
<protein>
    <submittedName>
        <fullName evidence="1">Uncharacterized protein</fullName>
    </submittedName>
</protein>
<comment type="caution">
    <text evidence="1">The sequence shown here is derived from an EMBL/GenBank/DDBJ whole genome shotgun (WGS) entry which is preliminary data.</text>
</comment>
<evidence type="ECO:0000313" key="1">
    <source>
        <dbReference type="EMBL" id="MBA2115880.1"/>
    </source>
</evidence>
<name>A0A7V9A7X4_9BACT</name>
<organism evidence="1 2">
    <name type="scientific">Bremerella alba</name>
    <dbReference type="NCBI Taxonomy" id="980252"/>
    <lineage>
        <taxon>Bacteria</taxon>
        <taxon>Pseudomonadati</taxon>
        <taxon>Planctomycetota</taxon>
        <taxon>Planctomycetia</taxon>
        <taxon>Pirellulales</taxon>
        <taxon>Pirellulaceae</taxon>
        <taxon>Bremerella</taxon>
    </lineage>
</organism>
<gene>
    <name evidence="1" type="ORF">HOV93_30660</name>
</gene>
<keyword evidence="2" id="KW-1185">Reference proteome</keyword>
<reference evidence="1 2" key="1">
    <citation type="submission" date="2020-05" db="EMBL/GenBank/DDBJ databases">
        <title>Bremerella alba sp. nov., a novel planctomycete isolated from the surface of the macroalga Fucus spiralis.</title>
        <authorList>
            <person name="Godinho O."/>
            <person name="Botelho R."/>
            <person name="Albuquerque L."/>
            <person name="Wiegand S."/>
            <person name="Da Costa M.S."/>
            <person name="Lobo-Da-Cunha A."/>
            <person name="Jogler C."/>
            <person name="Lage O.M."/>
        </authorList>
    </citation>
    <scope>NUCLEOTIDE SEQUENCE [LARGE SCALE GENOMIC DNA]</scope>
    <source>
        <strain evidence="1 2">FF15</strain>
    </source>
</reference>
<dbReference type="AlphaFoldDB" id="A0A7V9A7X4"/>